<keyword evidence="2" id="KW-1185">Reference proteome</keyword>
<evidence type="ECO:0000313" key="1">
    <source>
        <dbReference type="EMBL" id="MDS0293161.1"/>
    </source>
</evidence>
<accession>A0ABU2FX90</accession>
<sequence length="135" mass="15029">MSAKTIERTAEHTIELDDELGVPVFTWNKYVSGERFRTVAREWESFIEETGAEHYVVNTQNVTAHDADDKQWLAETWIPSLIGHGVTCGAGVYADSAIASMDMGRIESQLSAIDPGFEFRVFATDSEAKNWLAGQ</sequence>
<gene>
    <name evidence="1" type="ORF">NDI79_03120</name>
</gene>
<protein>
    <recommendedName>
        <fullName evidence="3">SpoIIAA-like</fullName>
    </recommendedName>
</protein>
<organism evidence="1 2">
    <name type="scientific">Halogeometricum luteum</name>
    <dbReference type="NCBI Taxonomy" id="2950537"/>
    <lineage>
        <taxon>Archaea</taxon>
        <taxon>Methanobacteriati</taxon>
        <taxon>Methanobacteriota</taxon>
        <taxon>Stenosarchaea group</taxon>
        <taxon>Halobacteria</taxon>
        <taxon>Halobacteriales</taxon>
        <taxon>Haloferacaceae</taxon>
        <taxon>Halogeometricum</taxon>
    </lineage>
</organism>
<comment type="caution">
    <text evidence="1">The sequence shown here is derived from an EMBL/GenBank/DDBJ whole genome shotgun (WGS) entry which is preliminary data.</text>
</comment>
<evidence type="ECO:0008006" key="3">
    <source>
        <dbReference type="Google" id="ProtNLM"/>
    </source>
</evidence>
<proteinExistence type="predicted"/>
<dbReference type="EMBL" id="JAMQOQ010000001">
    <property type="protein sequence ID" value="MDS0293161.1"/>
    <property type="molecule type" value="Genomic_DNA"/>
</dbReference>
<dbReference type="RefSeq" id="WP_310926986.1">
    <property type="nucleotide sequence ID" value="NZ_JAMQOQ010000001.1"/>
</dbReference>
<reference evidence="1 2" key="1">
    <citation type="submission" date="2022-06" db="EMBL/GenBank/DDBJ databases">
        <title>Halogeometricum sp. a new haloarchaeum isolate from saline soil.</title>
        <authorList>
            <person name="Strakova D."/>
            <person name="Galisteo C."/>
            <person name="Sanchez-Porro C."/>
            <person name="Ventosa A."/>
        </authorList>
    </citation>
    <scope>NUCLEOTIDE SEQUENCE [LARGE SCALE GENOMIC DNA]</scope>
    <source>
        <strain evidence="2">S3BR25-2</strain>
    </source>
</reference>
<dbReference type="Proteomes" id="UP001254813">
    <property type="component" value="Unassembled WGS sequence"/>
</dbReference>
<evidence type="ECO:0000313" key="2">
    <source>
        <dbReference type="Proteomes" id="UP001254813"/>
    </source>
</evidence>
<name>A0ABU2FX90_9EURY</name>